<accession>A0ABN8HXX9</accession>
<sequence length="129" mass="14200">MVFGHVQRRIRGALLTMGNSLMVRRSFLQKEDRRSRARVSWPFLSTSSRRSSEGSERTATSPTGRRAIAPAPSGATGLSKHTGPMGHSSLAAVRTRSRDVCDCRPPLADTHAPHRRGRPPPLCLYRGAR</sequence>
<evidence type="ECO:0000313" key="3">
    <source>
        <dbReference type="Proteomes" id="UP000837857"/>
    </source>
</evidence>
<proteinExistence type="predicted"/>
<dbReference type="EMBL" id="OW152825">
    <property type="protein sequence ID" value="CAH2041392.1"/>
    <property type="molecule type" value="Genomic_DNA"/>
</dbReference>
<organism evidence="2 3">
    <name type="scientific">Iphiclides podalirius</name>
    <name type="common">scarce swallowtail</name>
    <dbReference type="NCBI Taxonomy" id="110791"/>
    <lineage>
        <taxon>Eukaryota</taxon>
        <taxon>Metazoa</taxon>
        <taxon>Ecdysozoa</taxon>
        <taxon>Arthropoda</taxon>
        <taxon>Hexapoda</taxon>
        <taxon>Insecta</taxon>
        <taxon>Pterygota</taxon>
        <taxon>Neoptera</taxon>
        <taxon>Endopterygota</taxon>
        <taxon>Lepidoptera</taxon>
        <taxon>Glossata</taxon>
        <taxon>Ditrysia</taxon>
        <taxon>Papilionoidea</taxon>
        <taxon>Papilionidae</taxon>
        <taxon>Papilioninae</taxon>
        <taxon>Iphiclides</taxon>
    </lineage>
</organism>
<gene>
    <name evidence="2" type="ORF">IPOD504_LOCUS3136</name>
</gene>
<evidence type="ECO:0000313" key="2">
    <source>
        <dbReference type="EMBL" id="CAH2041392.1"/>
    </source>
</evidence>
<keyword evidence="3" id="KW-1185">Reference proteome</keyword>
<reference evidence="2" key="1">
    <citation type="submission" date="2022-03" db="EMBL/GenBank/DDBJ databases">
        <authorList>
            <person name="Martin H S."/>
        </authorList>
    </citation>
    <scope>NUCLEOTIDE SEQUENCE</scope>
</reference>
<evidence type="ECO:0000256" key="1">
    <source>
        <dbReference type="SAM" id="MobiDB-lite"/>
    </source>
</evidence>
<name>A0ABN8HXX9_9NEOP</name>
<dbReference type="Proteomes" id="UP000837857">
    <property type="component" value="Chromosome 13"/>
</dbReference>
<feature type="region of interest" description="Disordered" evidence="1">
    <location>
        <begin position="29"/>
        <end position="129"/>
    </location>
</feature>
<protein>
    <submittedName>
        <fullName evidence="2">Uncharacterized protein</fullName>
    </submittedName>
</protein>
<feature type="non-terminal residue" evidence="2">
    <location>
        <position position="129"/>
    </location>
</feature>